<evidence type="ECO:0000256" key="3">
    <source>
        <dbReference type="SAM" id="MobiDB-lite"/>
    </source>
</evidence>
<dbReference type="EMBL" id="BSUJ01000001">
    <property type="protein sequence ID" value="GMA17991.1"/>
    <property type="molecule type" value="Genomic_DNA"/>
</dbReference>
<keyword evidence="2" id="KW-0560">Oxidoreductase</keyword>
<evidence type="ECO:0000256" key="2">
    <source>
        <dbReference type="ARBA" id="ARBA00023002"/>
    </source>
</evidence>
<dbReference type="Gene3D" id="3.40.50.720">
    <property type="entry name" value="NAD(P)-binding Rossmann-like Domain"/>
    <property type="match status" value="1"/>
</dbReference>
<dbReference type="InterPro" id="IPR036291">
    <property type="entry name" value="NAD(P)-bd_dom_sf"/>
</dbReference>
<evidence type="ECO:0000313" key="5">
    <source>
        <dbReference type="EMBL" id="GMA21705.1"/>
    </source>
</evidence>
<feature type="compositionally biased region" description="Basic and acidic residues" evidence="3">
    <location>
        <begin position="51"/>
        <end position="62"/>
    </location>
</feature>
<dbReference type="PANTHER" id="PTHR48107">
    <property type="entry name" value="NADPH-DEPENDENT ALDEHYDE REDUCTASE-LIKE PROTEIN, CHLOROPLASTIC-RELATED"/>
    <property type="match status" value="1"/>
</dbReference>
<reference evidence="5" key="3">
    <citation type="submission" date="2023-02" db="EMBL/GenBank/DDBJ databases">
        <authorList>
            <person name="Sun Q."/>
            <person name="Mori K."/>
        </authorList>
    </citation>
    <scope>NUCLEOTIDE SEQUENCE</scope>
    <source>
        <strain evidence="5">NBRC 105830</strain>
    </source>
</reference>
<reference evidence="5" key="1">
    <citation type="journal article" date="2014" name="Int. J. Syst. Evol. Microbiol.">
        <title>Complete genome of a new Firmicutes species belonging to the dominant human colonic microbiota ('Ruminococcus bicirculans') reveals two chromosomes and a selective capacity to utilize plant glucans.</title>
        <authorList>
            <consortium name="NISC Comparative Sequencing Program"/>
            <person name="Wegmann U."/>
            <person name="Louis P."/>
            <person name="Goesmann A."/>
            <person name="Henrissat B."/>
            <person name="Duncan S.H."/>
            <person name="Flint H.J."/>
        </authorList>
    </citation>
    <scope>NUCLEOTIDE SEQUENCE</scope>
    <source>
        <strain evidence="5">NBRC 105830</strain>
    </source>
</reference>
<dbReference type="EMBL" id="BSUJ01000001">
    <property type="protein sequence ID" value="GMA21705.1"/>
    <property type="molecule type" value="Genomic_DNA"/>
</dbReference>
<comment type="similarity">
    <text evidence="1">Belongs to the short-chain dehydrogenases/reductases (SDR) family.</text>
</comment>
<reference evidence="6" key="2">
    <citation type="journal article" date="2019" name="Int. J. Syst. Evol. Microbiol.">
        <title>The Global Catalogue of Microorganisms (GCM) 10K type strain sequencing project: providing services to taxonomists for standard genome sequencing and annotation.</title>
        <authorList>
            <consortium name="The Broad Institute Genomics Platform"/>
            <consortium name="The Broad Institute Genome Sequencing Center for Infectious Disease"/>
            <person name="Wu L."/>
            <person name="Ma J."/>
        </authorList>
    </citation>
    <scope>NUCLEOTIDE SEQUENCE [LARGE SCALE GENOMIC DNA]</scope>
    <source>
        <strain evidence="6">NBRC 105830</strain>
    </source>
</reference>
<name>A0ABQ6HVW0_9MICO</name>
<dbReference type="Proteomes" id="UP001157109">
    <property type="component" value="Unassembled WGS sequence"/>
</dbReference>
<evidence type="ECO:0000256" key="1">
    <source>
        <dbReference type="ARBA" id="ARBA00006484"/>
    </source>
</evidence>
<feature type="region of interest" description="Disordered" evidence="3">
    <location>
        <begin position="1"/>
        <end position="62"/>
    </location>
</feature>
<organism evidence="5 6">
    <name type="scientific">Arsenicicoccus piscis</name>
    <dbReference type="NCBI Taxonomy" id="673954"/>
    <lineage>
        <taxon>Bacteria</taxon>
        <taxon>Bacillati</taxon>
        <taxon>Actinomycetota</taxon>
        <taxon>Actinomycetes</taxon>
        <taxon>Micrococcales</taxon>
        <taxon>Intrasporangiaceae</taxon>
        <taxon>Arsenicicoccus</taxon>
    </lineage>
</organism>
<dbReference type="PRINTS" id="PR00080">
    <property type="entry name" value="SDRFAMILY"/>
</dbReference>
<sequence>MSSQDKKQNGATQNADQTTTDQLVFQDPTKRYPVISPPAKALPGTGLDSEMTPKADLGEKSYRGTGRLEGRKALITGGDSGIGAATAIAFSREGADVVITYLPEEESDAQEVAEVIRADGRTVETIAGDLRDKAFAKSLVEQAVKALGGLDILVNNGGKQVATESFDDIDDEQLEATYDINILAMFRLVRAALPHLKPGSTIINTTSIQAYSPSPTLIDYASTKAAINNFTKGLSEALAEKGIRVNAVAPGPIWTPLQPSGGQLPEALPEFGQSTALGRAGQPTELAPAYVFLASPESSYVVGETLNVNGGMPTP</sequence>
<dbReference type="InterPro" id="IPR002347">
    <property type="entry name" value="SDR_fam"/>
</dbReference>
<dbReference type="PROSITE" id="PS00061">
    <property type="entry name" value="ADH_SHORT"/>
    <property type="match status" value="1"/>
</dbReference>
<proteinExistence type="inferred from homology"/>
<protein>
    <submittedName>
        <fullName evidence="5">Dehydrogenase</fullName>
    </submittedName>
</protein>
<dbReference type="RefSeq" id="WP_241443593.1">
    <property type="nucleotide sequence ID" value="NZ_BSUJ01000001.1"/>
</dbReference>
<feature type="compositionally biased region" description="Low complexity" evidence="3">
    <location>
        <begin position="9"/>
        <end position="22"/>
    </location>
</feature>
<accession>A0ABQ6HVW0</accession>
<dbReference type="SUPFAM" id="SSF51735">
    <property type="entry name" value="NAD(P)-binding Rossmann-fold domains"/>
    <property type="match status" value="1"/>
</dbReference>
<dbReference type="PRINTS" id="PR00081">
    <property type="entry name" value="GDHRDH"/>
</dbReference>
<evidence type="ECO:0000313" key="6">
    <source>
        <dbReference type="Proteomes" id="UP001157109"/>
    </source>
</evidence>
<dbReference type="Pfam" id="PF13561">
    <property type="entry name" value="adh_short_C2"/>
    <property type="match status" value="1"/>
</dbReference>
<dbReference type="PANTHER" id="PTHR48107:SF16">
    <property type="entry name" value="NADPH-DEPENDENT ALDEHYDE REDUCTASE 1, CHLOROPLASTIC"/>
    <property type="match status" value="1"/>
</dbReference>
<comment type="caution">
    <text evidence="5">The sequence shown here is derived from an EMBL/GenBank/DDBJ whole genome shotgun (WGS) entry which is preliminary data.</text>
</comment>
<evidence type="ECO:0000313" key="4">
    <source>
        <dbReference type="EMBL" id="GMA17991.1"/>
    </source>
</evidence>
<dbReference type="InterPro" id="IPR020904">
    <property type="entry name" value="Sc_DH/Rdtase_CS"/>
</dbReference>
<keyword evidence="6" id="KW-1185">Reference proteome</keyword>
<gene>
    <name evidence="4" type="ORF">GCM10025862_00120</name>
    <name evidence="5" type="ORF">GCM10025862_37260</name>
</gene>